<evidence type="ECO:0000313" key="1">
    <source>
        <dbReference type="EMBL" id="CAJ73750.1"/>
    </source>
</evidence>
<reference evidence="1" key="2">
    <citation type="submission" date="2006-01" db="EMBL/GenBank/DDBJ databases">
        <authorList>
            <person name="Genoscope"/>
        </authorList>
    </citation>
    <scope>NUCLEOTIDE SEQUENCE</scope>
</reference>
<proteinExistence type="predicted"/>
<gene>
    <name evidence="2" type="ORF">KsCSTR_14030</name>
    <name evidence="1" type="ORF">kuste2996</name>
</gene>
<accession>Q1Q163</accession>
<dbReference type="EMBL" id="CT573071">
    <property type="protein sequence ID" value="CAJ73750.1"/>
    <property type="molecule type" value="Genomic_DNA"/>
</dbReference>
<name>Q1Q163_KUEST</name>
<dbReference type="AlphaFoldDB" id="Q1Q163"/>
<dbReference type="Proteomes" id="UP000501926">
    <property type="component" value="Chromosome"/>
</dbReference>
<organism evidence="1">
    <name type="scientific">Kuenenia stuttgartiensis</name>
    <dbReference type="NCBI Taxonomy" id="174633"/>
    <lineage>
        <taxon>Bacteria</taxon>
        <taxon>Pseudomonadati</taxon>
        <taxon>Planctomycetota</taxon>
        <taxon>Candidatus Brocadiia</taxon>
        <taxon>Candidatus Brocadiales</taxon>
        <taxon>Candidatus Brocadiaceae</taxon>
        <taxon>Candidatus Kuenenia</taxon>
    </lineage>
</organism>
<dbReference type="EMBL" id="CP049055">
    <property type="protein sequence ID" value="QII10782.1"/>
    <property type="molecule type" value="Genomic_DNA"/>
</dbReference>
<protein>
    <submittedName>
        <fullName evidence="1">Uncharacterized protein</fullName>
    </submittedName>
</protein>
<evidence type="ECO:0000313" key="3">
    <source>
        <dbReference type="Proteomes" id="UP000501926"/>
    </source>
</evidence>
<reference evidence="2 3" key="3">
    <citation type="submission" date="2020-02" db="EMBL/GenBank/DDBJ databases">
        <title>Newly sequenced genome of strain CSTR1 showed variability in Candidatus Kuenenia stuttgartiensis genomes.</title>
        <authorList>
            <person name="Ding C."/>
            <person name="Adrian L."/>
        </authorList>
    </citation>
    <scope>NUCLEOTIDE SEQUENCE [LARGE SCALE GENOMIC DNA]</scope>
    <source>
        <strain evidence="2 3">CSTR1</strain>
    </source>
</reference>
<evidence type="ECO:0000313" key="2">
    <source>
        <dbReference type="EMBL" id="QII10782.1"/>
    </source>
</evidence>
<sequence>MGKLTKTDMQKAFKWTALFYRFCGELLWRGYFIKSLRKNISILSAQYIADINVVKSN</sequence>
<reference evidence="1" key="1">
    <citation type="journal article" date="2006" name="Nature">
        <title>Deciphering the evolution and metabolism of an anammox bacterium from a community genome.</title>
        <authorList>
            <person name="Strous M."/>
            <person name="Pelletier E."/>
            <person name="Mangenot S."/>
            <person name="Rattei T."/>
            <person name="Lehner A."/>
            <person name="Taylor M.W."/>
            <person name="Horn M."/>
            <person name="Daims H."/>
            <person name="Bartol-Mavel D."/>
            <person name="Wincker P."/>
            <person name="Barbe V."/>
            <person name="Fonknechten N."/>
            <person name="Vallenet D."/>
            <person name="Segurens B."/>
            <person name="Schenowitz-Truong C."/>
            <person name="Medigue C."/>
            <person name="Collingro A."/>
            <person name="Snel B."/>
            <person name="Dutilh B.E."/>
            <person name="OpDenCamp H.J.M."/>
            <person name="vanDerDrift C."/>
            <person name="Cirpus I."/>
            <person name="vanDePas-Schoonen K.T."/>
            <person name="Harhangi H.R."/>
            <person name="vanNiftrik L."/>
            <person name="Schmid M."/>
            <person name="Keltjens J."/>
            <person name="vanDeVossenberg J."/>
            <person name="Kartal B."/>
            <person name="Meier H."/>
            <person name="Frishman D."/>
            <person name="Huynen M.A."/>
            <person name="Mewes H."/>
            <person name="Weissenbach J."/>
            <person name="Jetten M.S.M."/>
            <person name="Wagner M."/>
            <person name="LePaslier D."/>
        </authorList>
    </citation>
    <scope>NUCLEOTIDE SEQUENCE</scope>
</reference>